<dbReference type="EMBL" id="JAUEOZ010000001">
    <property type="protein sequence ID" value="MDN2481029.1"/>
    <property type="molecule type" value="Genomic_DNA"/>
</dbReference>
<evidence type="ECO:0000256" key="2">
    <source>
        <dbReference type="ARBA" id="ARBA00005658"/>
    </source>
</evidence>
<dbReference type="PROSITE" id="PS01303">
    <property type="entry name" value="BCCT"/>
    <property type="match status" value="1"/>
</dbReference>
<accession>A0ABT7XZ29</accession>
<comment type="caution">
    <text evidence="9">The sequence shown here is derived from an EMBL/GenBank/DDBJ whole genome shotgun (WGS) entry which is preliminary data.</text>
</comment>
<name>A0ABT7XZ29_9VIBR</name>
<keyword evidence="10" id="KW-1185">Reference proteome</keyword>
<organism evidence="9 10">
    <name type="scientific">Vibrio agarivorans</name>
    <dbReference type="NCBI Taxonomy" id="153622"/>
    <lineage>
        <taxon>Bacteria</taxon>
        <taxon>Pseudomonadati</taxon>
        <taxon>Pseudomonadota</taxon>
        <taxon>Gammaproteobacteria</taxon>
        <taxon>Vibrionales</taxon>
        <taxon>Vibrionaceae</taxon>
        <taxon>Vibrio</taxon>
    </lineage>
</organism>
<keyword evidence="6 8" id="KW-1133">Transmembrane helix</keyword>
<feature type="transmembrane region" description="Helical" evidence="8">
    <location>
        <begin position="339"/>
        <end position="359"/>
    </location>
</feature>
<feature type="transmembrane region" description="Helical" evidence="8">
    <location>
        <begin position="286"/>
        <end position="308"/>
    </location>
</feature>
<evidence type="ECO:0000256" key="4">
    <source>
        <dbReference type="ARBA" id="ARBA00022475"/>
    </source>
</evidence>
<feature type="transmembrane region" description="Helical" evidence="8">
    <location>
        <begin position="33"/>
        <end position="51"/>
    </location>
</feature>
<feature type="transmembrane region" description="Helical" evidence="8">
    <location>
        <begin position="208"/>
        <end position="232"/>
    </location>
</feature>
<keyword evidence="3" id="KW-0813">Transport</keyword>
<dbReference type="InterPro" id="IPR000060">
    <property type="entry name" value="BCCT_transptr"/>
</dbReference>
<evidence type="ECO:0000256" key="6">
    <source>
        <dbReference type="ARBA" id="ARBA00022989"/>
    </source>
</evidence>
<feature type="transmembrane region" description="Helical" evidence="8">
    <location>
        <begin position="495"/>
        <end position="516"/>
    </location>
</feature>
<feature type="transmembrane region" description="Helical" evidence="8">
    <location>
        <begin position="252"/>
        <end position="274"/>
    </location>
</feature>
<keyword evidence="7 8" id="KW-0472">Membrane</keyword>
<feature type="transmembrane region" description="Helical" evidence="8">
    <location>
        <begin position="71"/>
        <end position="91"/>
    </location>
</feature>
<keyword evidence="4" id="KW-1003">Cell membrane</keyword>
<evidence type="ECO:0000256" key="3">
    <source>
        <dbReference type="ARBA" id="ARBA00022448"/>
    </source>
</evidence>
<feature type="transmembrane region" description="Helical" evidence="8">
    <location>
        <begin position="420"/>
        <end position="442"/>
    </location>
</feature>
<evidence type="ECO:0000256" key="1">
    <source>
        <dbReference type="ARBA" id="ARBA00004651"/>
    </source>
</evidence>
<dbReference type="Pfam" id="PF02028">
    <property type="entry name" value="BCCT"/>
    <property type="match status" value="1"/>
</dbReference>
<feature type="transmembrane region" description="Helical" evidence="8">
    <location>
        <begin position="169"/>
        <end position="187"/>
    </location>
</feature>
<dbReference type="NCBIfam" id="TIGR00842">
    <property type="entry name" value="bcct"/>
    <property type="match status" value="1"/>
</dbReference>
<reference evidence="9" key="1">
    <citation type="submission" date="2024-05" db="EMBL/GenBank/DDBJ databases">
        <title>Genome Sequences of Four Agar- Degrading Marine Bacteria.</title>
        <authorList>
            <person name="Phillips E.K."/>
            <person name="Shaffer J.C."/>
            <person name="Henson M.W."/>
            <person name="Temperton B."/>
            <person name="Thrash C.J."/>
            <person name="Martin M.O."/>
        </authorList>
    </citation>
    <scope>NUCLEOTIDE SEQUENCE</scope>
    <source>
        <strain evidence="9">EKP203</strain>
    </source>
</reference>
<dbReference type="PANTHER" id="PTHR30047">
    <property type="entry name" value="HIGH-AFFINITY CHOLINE TRANSPORT PROTEIN-RELATED"/>
    <property type="match status" value="1"/>
</dbReference>
<evidence type="ECO:0000313" key="9">
    <source>
        <dbReference type="EMBL" id="MDN2481029.1"/>
    </source>
</evidence>
<dbReference type="RefSeq" id="WP_289961163.1">
    <property type="nucleotide sequence ID" value="NZ_JAUEOZ010000001.1"/>
</dbReference>
<evidence type="ECO:0000256" key="5">
    <source>
        <dbReference type="ARBA" id="ARBA00022692"/>
    </source>
</evidence>
<sequence length="525" mass="56823">MTKGIDKYSIDSTDYTVGQDNVQKWGFDVHNPVFGVSAGFIILFLIAAMVMDAGDAKAALDGIKWQIIGSFDWLFIWSGNIFVVFCLALIVTPYGKIRLGGQDATADYSFFSWLAMLFAAGMGIGLMFWSVAEPVAYFTGWYETPLAVEPNTPEAAKAALGATMYHWGLHPWAIYGVVALSLAFFTYNKGLPLSIRSIFYPILGDRAWGWPGHVVDILAVLATLFGLATSLGLGAKQAASGIQHVFGFEAGLTLQIIVIAVVTLLAVVSVLRGIDGGVKVISNINMIVAFLLLFLVAALGFAVAMGSLPTTLMGYVESFIPLSNPHGREDELWMHGWTVFYWAWWISWSPFVGMFIARVSRGRTVREFMTAVLIVPTTVTLIWMSVFGGLAIDQVINNVGQLGAKGLTDVSLAMFEMFDVMPMSTLLSIIAVILVMVFFITSSDSGSLVIDSITAGGKVDAPVLQRCFWAFMEGAIAAALLWVGGTQAVEALQAGAISTALPFTFVLLAMCVSLLMGMNTEKEYR</sequence>
<dbReference type="PANTHER" id="PTHR30047:SF7">
    <property type="entry name" value="HIGH-AFFINITY CHOLINE TRANSPORT PROTEIN"/>
    <property type="match status" value="1"/>
</dbReference>
<dbReference type="InterPro" id="IPR018093">
    <property type="entry name" value="BCCT_CS"/>
</dbReference>
<dbReference type="Proteomes" id="UP001169719">
    <property type="component" value="Unassembled WGS sequence"/>
</dbReference>
<comment type="subcellular location">
    <subcellularLocation>
        <location evidence="1">Cell membrane</location>
        <topology evidence="1">Multi-pass membrane protein</topology>
    </subcellularLocation>
</comment>
<feature type="transmembrane region" description="Helical" evidence="8">
    <location>
        <begin position="371"/>
        <end position="392"/>
    </location>
</feature>
<evidence type="ECO:0000256" key="8">
    <source>
        <dbReference type="SAM" id="Phobius"/>
    </source>
</evidence>
<evidence type="ECO:0000256" key="7">
    <source>
        <dbReference type="ARBA" id="ARBA00023136"/>
    </source>
</evidence>
<evidence type="ECO:0000313" key="10">
    <source>
        <dbReference type="Proteomes" id="UP001169719"/>
    </source>
</evidence>
<feature type="transmembrane region" description="Helical" evidence="8">
    <location>
        <begin position="463"/>
        <end position="483"/>
    </location>
</feature>
<feature type="transmembrane region" description="Helical" evidence="8">
    <location>
        <begin position="111"/>
        <end position="132"/>
    </location>
</feature>
<protein>
    <submittedName>
        <fullName evidence="9">BCCT family transporter</fullName>
    </submittedName>
</protein>
<keyword evidence="5 8" id="KW-0812">Transmembrane</keyword>
<proteinExistence type="inferred from homology"/>
<gene>
    <name evidence="9" type="ORF">QWJ08_06440</name>
</gene>
<comment type="similarity">
    <text evidence="2">Belongs to the BCCT transporter (TC 2.A.15) family.</text>
</comment>